<feature type="active site" description="Charge relay system" evidence="6">
    <location>
        <position position="133"/>
    </location>
</feature>
<dbReference type="InterPro" id="IPR008979">
    <property type="entry name" value="Galactose-bd-like_sf"/>
</dbReference>
<dbReference type="Pfam" id="PF18962">
    <property type="entry name" value="Por_Secre_tail"/>
    <property type="match status" value="1"/>
</dbReference>
<dbReference type="PANTHER" id="PTHR43806">
    <property type="entry name" value="PEPTIDASE S8"/>
    <property type="match status" value="1"/>
</dbReference>
<dbReference type="EMBL" id="JAUGQQ010000001">
    <property type="protein sequence ID" value="MDN3723221.1"/>
    <property type="molecule type" value="Genomic_DNA"/>
</dbReference>
<dbReference type="CDD" id="cd00063">
    <property type="entry name" value="FN3"/>
    <property type="match status" value="2"/>
</dbReference>
<dbReference type="Pfam" id="PF20009">
    <property type="entry name" value="GEVED"/>
    <property type="match status" value="2"/>
</dbReference>
<dbReference type="PROSITE" id="PS50853">
    <property type="entry name" value="FN3"/>
    <property type="match status" value="2"/>
</dbReference>
<dbReference type="RefSeq" id="WP_290253300.1">
    <property type="nucleotide sequence ID" value="NZ_JAUGQQ010000001.1"/>
</dbReference>
<evidence type="ECO:0000313" key="10">
    <source>
        <dbReference type="Proteomes" id="UP001244787"/>
    </source>
</evidence>
<keyword evidence="3 7" id="KW-0732">Signal</keyword>
<dbReference type="Pfam" id="PF00082">
    <property type="entry name" value="Peptidase_S8"/>
    <property type="match status" value="1"/>
</dbReference>
<dbReference type="InterPro" id="IPR036852">
    <property type="entry name" value="Peptidase_S8/S53_dom_sf"/>
</dbReference>
<dbReference type="InterPro" id="IPR034058">
    <property type="entry name" value="TagA/B/C/D_pept_dom"/>
</dbReference>
<gene>
    <name evidence="9" type="ORF">QRD02_02410</name>
</gene>
<keyword evidence="5 6" id="KW-0720">Serine protease</keyword>
<sequence length="1115" mass="118890">MKLQYPKVKRIILLFLFLASGMAFSQTESQRNQIISRYNLGNLSALENRLETKDKLQKQNAITEAQRRNIPQVVILPDGGFAELQYIAEDGSPIYYRTFNVNAAISTRTNYLNSGGGLGLSVDGQNMTAYVWDGGHARILHQEYDGAGGTNRVSVQDAASEGGTQLNFHAAHVTGTIAASGVQSNAKGMAPHSKVRGYMWNNDVAEATAAASSGMLLSNHSYGYRSDLVPDYYFGAYITDSRDWDEVMYNAPYYLMVVAAGNDGNTNYNGNPLNGNSAYDKLTGHATSKNNLVVANANDASINGSGNLISLSINSSSSEGPTDDLRIKPDITGNGTSVTSTYESSNSAYGTITGTSMASPNVTGTLLLLQQHHNNLNGSFMRASTLKGLALHTADDAGSSGPDAIYGWGLLNAKRAAEVISGEGMNSKIDELTLSPGQTYTITVESDGINKLMASISWTDVPGVATTQANSPTPRLINDLDIRITKGGTTFMPYRLTSITTNGTGDNIVDPYERIDVSGASGTYTITVTHKGSLSGGSQNFSLIVTGITDEAAICDATTPAGVNVSGIGSNSAIVQWNAVAGATYDVRYRQIGASTWNVQAASGTSSTINGLTPETNYETQVRSKCADGTTSNYSASVNFTTTNVQLTYCASKGNSVADEYIGRVQFETINNPSGSGNGYSDFTNINTNLNKNSTVSITVTPTWTGTVYPEGYAAWIDYNQNGSFTDPGEQVWTQAATTNPTVTGSFTVPASALDGSTRMRISMKYNGIPTSCETFSYGEVEDYTVILGGTGGDTQPPSSPTNLVASNITQTTATLSWTASTDNVGVTGYDVFQGNTNIGTVTGTSANITGLTAATAYSFKVRAHDAAGNNSSFSNIVNFTTLSNNVTYCPSNGNNSSFEWIDLVRINTINHTSGNDGGYKDNTNLNTNVAYGSNTIRYSAGFSSSSYREYWRVWIDYNQNGTFDSNELVVNRNSTSSGTLSTNFTIPTSALPGPTRMRVSMKYNASQTACESFSYGEVEDYTVNIGGSGMQNMAEGNIMGNAEMSLYPNPAKQTLNVSLLDAEGKDFVIYNMVGQIVNKGIFTESIDVSALGSGVYMIEVNTENNKLMKRFVKE</sequence>
<evidence type="ECO:0000256" key="5">
    <source>
        <dbReference type="ARBA" id="ARBA00022825"/>
    </source>
</evidence>
<keyword evidence="10" id="KW-1185">Reference proteome</keyword>
<feature type="domain" description="Fibronectin type-III" evidence="8">
    <location>
        <begin position="800"/>
        <end position="885"/>
    </location>
</feature>
<dbReference type="SUPFAM" id="SSF49265">
    <property type="entry name" value="Fibronectin type III"/>
    <property type="match status" value="2"/>
</dbReference>
<dbReference type="PROSITE" id="PS00138">
    <property type="entry name" value="SUBTILASE_SER"/>
    <property type="match status" value="1"/>
</dbReference>
<feature type="signal peptide" evidence="7">
    <location>
        <begin position="1"/>
        <end position="25"/>
    </location>
</feature>
<feature type="domain" description="Fibronectin type-III" evidence="8">
    <location>
        <begin position="559"/>
        <end position="645"/>
    </location>
</feature>
<dbReference type="InterPro" id="IPR000209">
    <property type="entry name" value="Peptidase_S8/S53_dom"/>
</dbReference>
<dbReference type="NCBIfam" id="TIGR04183">
    <property type="entry name" value="Por_Secre_tail"/>
    <property type="match status" value="1"/>
</dbReference>
<evidence type="ECO:0000256" key="4">
    <source>
        <dbReference type="ARBA" id="ARBA00022801"/>
    </source>
</evidence>
<dbReference type="InterPro" id="IPR003961">
    <property type="entry name" value="FN3_dom"/>
</dbReference>
<feature type="active site" description="Charge relay system" evidence="6">
    <location>
        <position position="169"/>
    </location>
</feature>
<feature type="active site" description="Charge relay system" evidence="6">
    <location>
        <position position="356"/>
    </location>
</feature>
<organism evidence="9 10">
    <name type="scientific">Aequorivita aurantiaca</name>
    <dbReference type="NCBI Taxonomy" id="3053356"/>
    <lineage>
        <taxon>Bacteria</taxon>
        <taxon>Pseudomonadati</taxon>
        <taxon>Bacteroidota</taxon>
        <taxon>Flavobacteriia</taxon>
        <taxon>Flavobacteriales</taxon>
        <taxon>Flavobacteriaceae</taxon>
        <taxon>Aequorivita</taxon>
    </lineage>
</organism>
<dbReference type="SMART" id="SM00060">
    <property type="entry name" value="FN3"/>
    <property type="match status" value="2"/>
</dbReference>
<proteinExistence type="inferred from homology"/>
<dbReference type="InterPro" id="IPR036116">
    <property type="entry name" value="FN3_sf"/>
</dbReference>
<dbReference type="PANTHER" id="PTHR43806:SF11">
    <property type="entry name" value="CEREVISIN-RELATED"/>
    <property type="match status" value="1"/>
</dbReference>
<evidence type="ECO:0000256" key="2">
    <source>
        <dbReference type="ARBA" id="ARBA00022670"/>
    </source>
</evidence>
<keyword evidence="2 6" id="KW-0645">Protease</keyword>
<dbReference type="InterPro" id="IPR050131">
    <property type="entry name" value="Peptidase_S8_subtilisin-like"/>
</dbReference>
<evidence type="ECO:0000313" key="9">
    <source>
        <dbReference type="EMBL" id="MDN3723221.1"/>
    </source>
</evidence>
<evidence type="ECO:0000256" key="7">
    <source>
        <dbReference type="SAM" id="SignalP"/>
    </source>
</evidence>
<evidence type="ECO:0000256" key="1">
    <source>
        <dbReference type="ARBA" id="ARBA00011073"/>
    </source>
</evidence>
<evidence type="ECO:0000259" key="8">
    <source>
        <dbReference type="PROSITE" id="PS50853"/>
    </source>
</evidence>
<dbReference type="Gene3D" id="2.60.120.380">
    <property type="match status" value="1"/>
</dbReference>
<dbReference type="Proteomes" id="UP001244787">
    <property type="component" value="Unassembled WGS sequence"/>
</dbReference>
<reference evidence="9 10" key="1">
    <citation type="submission" date="2023-06" db="EMBL/GenBank/DDBJ databases">
        <authorList>
            <person name="Ye Y.-Q."/>
            <person name="Du Z.-J."/>
        </authorList>
    </citation>
    <scope>NUCLEOTIDE SEQUENCE [LARGE SCALE GENOMIC DNA]</scope>
    <source>
        <strain evidence="9 10">SDUM287046</strain>
    </source>
</reference>
<dbReference type="Pfam" id="PF00041">
    <property type="entry name" value="fn3"/>
    <property type="match status" value="2"/>
</dbReference>
<feature type="chain" id="PRO_5045329710" evidence="7">
    <location>
        <begin position="26"/>
        <end position="1115"/>
    </location>
</feature>
<dbReference type="CDD" id="cd04842">
    <property type="entry name" value="Peptidases_S8_Kp43_protease"/>
    <property type="match status" value="1"/>
</dbReference>
<dbReference type="InterPro" id="IPR026444">
    <property type="entry name" value="Secre_tail"/>
</dbReference>
<dbReference type="InterPro" id="IPR023828">
    <property type="entry name" value="Peptidase_S8_Ser-AS"/>
</dbReference>
<dbReference type="SUPFAM" id="SSF49785">
    <property type="entry name" value="Galactose-binding domain-like"/>
    <property type="match status" value="1"/>
</dbReference>
<comment type="caution">
    <text evidence="9">The sequence shown here is derived from an EMBL/GenBank/DDBJ whole genome shotgun (WGS) entry which is preliminary data.</text>
</comment>
<dbReference type="InterPro" id="IPR045474">
    <property type="entry name" value="GEVED"/>
</dbReference>
<dbReference type="PROSITE" id="PS51892">
    <property type="entry name" value="SUBTILASE"/>
    <property type="match status" value="1"/>
</dbReference>
<evidence type="ECO:0000256" key="6">
    <source>
        <dbReference type="PROSITE-ProRule" id="PRU01240"/>
    </source>
</evidence>
<dbReference type="InterPro" id="IPR013783">
    <property type="entry name" value="Ig-like_fold"/>
</dbReference>
<comment type="similarity">
    <text evidence="1 6">Belongs to the peptidase S8 family.</text>
</comment>
<accession>A0ABT8DDD6</accession>
<keyword evidence="4 6" id="KW-0378">Hydrolase</keyword>
<protein>
    <submittedName>
        <fullName evidence="9">GEVED domain-containing protein</fullName>
    </submittedName>
</protein>
<dbReference type="SUPFAM" id="SSF52743">
    <property type="entry name" value="Subtilisin-like"/>
    <property type="match status" value="1"/>
</dbReference>
<name>A0ABT8DDD6_9FLAO</name>
<dbReference type="Gene3D" id="2.60.40.10">
    <property type="entry name" value="Immunoglobulins"/>
    <property type="match status" value="2"/>
</dbReference>
<evidence type="ECO:0000256" key="3">
    <source>
        <dbReference type="ARBA" id="ARBA00022729"/>
    </source>
</evidence>
<dbReference type="Gene3D" id="3.40.50.200">
    <property type="entry name" value="Peptidase S8/S53 domain"/>
    <property type="match status" value="1"/>
</dbReference>